<feature type="transmembrane region" description="Helical" evidence="7">
    <location>
        <begin position="328"/>
        <end position="354"/>
    </location>
</feature>
<dbReference type="InterPro" id="IPR011701">
    <property type="entry name" value="MFS"/>
</dbReference>
<gene>
    <name evidence="9" type="ORF">D8771_26640</name>
</gene>
<evidence type="ECO:0000256" key="6">
    <source>
        <dbReference type="SAM" id="MobiDB-lite"/>
    </source>
</evidence>
<dbReference type="PANTHER" id="PTHR23513:SF6">
    <property type="entry name" value="MAJOR FACILITATOR SUPERFAMILY ASSOCIATED DOMAIN-CONTAINING PROTEIN"/>
    <property type="match status" value="1"/>
</dbReference>
<dbReference type="AlphaFoldDB" id="A0A8H1QLQ0"/>
<dbReference type="InterPro" id="IPR020846">
    <property type="entry name" value="MFS_dom"/>
</dbReference>
<feature type="compositionally biased region" description="Basic and acidic residues" evidence="6">
    <location>
        <begin position="426"/>
        <end position="435"/>
    </location>
</feature>
<feature type="transmembrane region" description="Helical" evidence="7">
    <location>
        <begin position="393"/>
        <end position="413"/>
    </location>
</feature>
<feature type="transmembrane region" description="Helical" evidence="7">
    <location>
        <begin position="166"/>
        <end position="189"/>
    </location>
</feature>
<sequence length="435" mass="44908">MAGGKSPKRSRKRSLGRPFALLWAAFAVSAFGTRLAFDAFPLVAILALDAGPAQVSLLAAAGGLVGALLAVPLGPWIEFRRKRPVMVATDLLRCAALLTVPAAYALGLLTFGQLLVVAVVTGAADLAFRAAAGACLKDLVAPEQLLVANGRFEATSWTTTMLGPPLGGALVGMFGPVVTVVADAVSYLLSALGIRAIGTDETPPRRAAKPTGDGSAGRLSARELLAGWQYVLAHPALRVLFVNTALVSGLIMAVSPLLAVLMLGRLGFAPWQYGLAFALPCVGGLIGSRLAGRLVERAGQRRVLLVAGTLRAVWLPGLALVGPGPGGLVLVVAVELALITCMGVFNPVFATYRLEQVPADRTARVLSAWSVTSKITVALLTGLWGLLADLVGTRTAIALAALLALATPALLPWRPRPPRPASPAHPAEDAGSRAL</sequence>
<keyword evidence="4 7" id="KW-1133">Transmembrane helix</keyword>
<evidence type="ECO:0000313" key="10">
    <source>
        <dbReference type="Proteomes" id="UP000298111"/>
    </source>
</evidence>
<feature type="domain" description="Major facilitator superfamily (MFS) profile" evidence="8">
    <location>
        <begin position="237"/>
        <end position="435"/>
    </location>
</feature>
<feature type="transmembrane region" description="Helical" evidence="7">
    <location>
        <begin position="94"/>
        <end position="120"/>
    </location>
</feature>
<keyword evidence="2" id="KW-1003">Cell membrane</keyword>
<evidence type="ECO:0000256" key="3">
    <source>
        <dbReference type="ARBA" id="ARBA00022692"/>
    </source>
</evidence>
<dbReference type="CDD" id="cd06173">
    <property type="entry name" value="MFS_MefA_like"/>
    <property type="match status" value="1"/>
</dbReference>
<evidence type="ECO:0000313" key="9">
    <source>
        <dbReference type="EMBL" id="TGG77742.1"/>
    </source>
</evidence>
<evidence type="ECO:0000256" key="5">
    <source>
        <dbReference type="ARBA" id="ARBA00023136"/>
    </source>
</evidence>
<feature type="transmembrane region" description="Helical" evidence="7">
    <location>
        <begin position="52"/>
        <end position="73"/>
    </location>
</feature>
<proteinExistence type="predicted"/>
<accession>A0A8H1QLQ0</accession>
<protein>
    <submittedName>
        <fullName evidence="9">MFS transporter</fullName>
    </submittedName>
</protein>
<dbReference type="EMBL" id="RCIY01000090">
    <property type="protein sequence ID" value="TGG77742.1"/>
    <property type="molecule type" value="Genomic_DNA"/>
</dbReference>
<feature type="transmembrane region" description="Helical" evidence="7">
    <location>
        <begin position="303"/>
        <end position="322"/>
    </location>
</feature>
<keyword evidence="5 7" id="KW-0472">Membrane</keyword>
<feature type="transmembrane region" description="Helical" evidence="7">
    <location>
        <begin position="366"/>
        <end position="387"/>
    </location>
</feature>
<name>A0A8H1QLQ0_9ACTN</name>
<dbReference type="GeneID" id="75182185"/>
<feature type="transmembrane region" description="Helical" evidence="7">
    <location>
        <begin position="270"/>
        <end position="291"/>
    </location>
</feature>
<organism evidence="9 10">
    <name type="scientific">Streptomyces albus</name>
    <dbReference type="NCBI Taxonomy" id="1888"/>
    <lineage>
        <taxon>Bacteria</taxon>
        <taxon>Bacillati</taxon>
        <taxon>Actinomycetota</taxon>
        <taxon>Actinomycetes</taxon>
        <taxon>Kitasatosporales</taxon>
        <taxon>Streptomycetaceae</taxon>
        <taxon>Streptomyces</taxon>
    </lineage>
</organism>
<evidence type="ECO:0000256" key="7">
    <source>
        <dbReference type="SAM" id="Phobius"/>
    </source>
</evidence>
<evidence type="ECO:0000256" key="2">
    <source>
        <dbReference type="ARBA" id="ARBA00022475"/>
    </source>
</evidence>
<comment type="subcellular location">
    <subcellularLocation>
        <location evidence="1">Cell membrane</location>
        <topology evidence="1">Multi-pass membrane protein</topology>
    </subcellularLocation>
</comment>
<dbReference type="GO" id="GO:0005886">
    <property type="term" value="C:plasma membrane"/>
    <property type="evidence" value="ECO:0007669"/>
    <property type="project" value="UniProtKB-SubCell"/>
</dbReference>
<dbReference type="GO" id="GO:0022857">
    <property type="term" value="F:transmembrane transporter activity"/>
    <property type="evidence" value="ECO:0007669"/>
    <property type="project" value="InterPro"/>
</dbReference>
<evidence type="ECO:0000256" key="1">
    <source>
        <dbReference type="ARBA" id="ARBA00004651"/>
    </source>
</evidence>
<feature type="region of interest" description="Disordered" evidence="6">
    <location>
        <begin position="416"/>
        <end position="435"/>
    </location>
</feature>
<dbReference type="Gene3D" id="1.20.1250.20">
    <property type="entry name" value="MFS general substrate transporter like domains"/>
    <property type="match status" value="1"/>
</dbReference>
<dbReference type="RefSeq" id="WP_016472951.1">
    <property type="nucleotide sequence ID" value="NZ_CP103060.1"/>
</dbReference>
<dbReference type="Pfam" id="PF07690">
    <property type="entry name" value="MFS_1"/>
    <property type="match status" value="1"/>
</dbReference>
<dbReference type="PANTHER" id="PTHR23513">
    <property type="entry name" value="INTEGRAL MEMBRANE EFFLUX PROTEIN-RELATED"/>
    <property type="match status" value="1"/>
</dbReference>
<comment type="caution">
    <text evidence="9">The sequence shown here is derived from an EMBL/GenBank/DDBJ whole genome shotgun (WGS) entry which is preliminary data.</text>
</comment>
<dbReference type="PROSITE" id="PS50850">
    <property type="entry name" value="MFS"/>
    <property type="match status" value="1"/>
</dbReference>
<dbReference type="Proteomes" id="UP000298111">
    <property type="component" value="Unassembled WGS sequence"/>
</dbReference>
<dbReference type="InterPro" id="IPR036259">
    <property type="entry name" value="MFS_trans_sf"/>
</dbReference>
<evidence type="ECO:0000259" key="8">
    <source>
        <dbReference type="PROSITE" id="PS50850"/>
    </source>
</evidence>
<keyword evidence="3 7" id="KW-0812">Transmembrane</keyword>
<reference evidence="9 10" key="1">
    <citation type="submission" date="2018-10" db="EMBL/GenBank/DDBJ databases">
        <title>Isolation of pseudouridimycin from Streptomyces albus DSM 40763.</title>
        <authorList>
            <person name="Rosenqvist P."/>
            <person name="Metsae-Ketelae M."/>
            <person name="Virta P."/>
        </authorList>
    </citation>
    <scope>NUCLEOTIDE SEQUENCE [LARGE SCALE GENOMIC DNA]</scope>
    <source>
        <strain evidence="9 10">DSM 40763</strain>
    </source>
</reference>
<evidence type="ECO:0000256" key="4">
    <source>
        <dbReference type="ARBA" id="ARBA00022989"/>
    </source>
</evidence>
<feature type="transmembrane region" description="Helical" evidence="7">
    <location>
        <begin position="239"/>
        <end position="264"/>
    </location>
</feature>
<dbReference type="SUPFAM" id="SSF103473">
    <property type="entry name" value="MFS general substrate transporter"/>
    <property type="match status" value="1"/>
</dbReference>